<evidence type="ECO:0000256" key="2">
    <source>
        <dbReference type="ARBA" id="ARBA00035119"/>
    </source>
</evidence>
<dbReference type="GO" id="GO:0006400">
    <property type="term" value="P:tRNA modification"/>
    <property type="evidence" value="ECO:0007669"/>
    <property type="project" value="TreeGrafter"/>
</dbReference>
<dbReference type="InterPro" id="IPR019438">
    <property type="entry name" value="Q_salvage"/>
</dbReference>
<evidence type="ECO:0000256" key="6">
    <source>
        <dbReference type="RuleBase" id="RU365002"/>
    </source>
</evidence>
<dbReference type="AlphaFoldDB" id="A0AAW2IAZ4"/>
<protein>
    <recommendedName>
        <fullName evidence="3 6">Queuosine 5'-phosphate N-glycosylase/hydrolase</fullName>
        <ecNumber evidence="6">3.2.2.-</ecNumber>
    </recommendedName>
    <alternativeName>
        <fullName evidence="4 6">Queuosine-nucleotide N-glycosylase/hydrolase</fullName>
    </alternativeName>
</protein>
<name>A0AAW2IAZ4_9NEOP</name>
<comment type="caution">
    <text evidence="7">The sequence shown here is derived from an EMBL/GenBank/DDBJ whole genome shotgun (WGS) entry which is preliminary data.</text>
</comment>
<dbReference type="Pfam" id="PF10343">
    <property type="entry name" value="Q_salvage"/>
    <property type="match status" value="1"/>
</dbReference>
<sequence>MNSTLSPRDSGKYIAEQAKHVTIFNSGIKELAIEIVKHLQDGSLRMSSFSQCEVHPSNADDKAINWIFVVDTLNFCFWSASSRKWCVTWRGKSYTGYMALCAAINRALDEGFAITDPDYYSKVSIDDLKRIFRGDDESCGIPLLNERQKCLHEVGKVLLEKFDGSFVNCIKSCGNSAENLLKIIVGNFNCFKDEGVYNNVSVSFYKRAQILIGDIWVCFKGEGLASFHDIDKLTMFADYRVPQVLIHFKTMKYSDELLEKLKKDEILKNGEQEEMEIRGCSIHVVELVMNEIKTLLPGVKCNSILVDHFLWDYRRQYATELEVIPFHKTLSIFY</sequence>
<comment type="similarity">
    <text evidence="2 6">Belongs to the QNG1 protein family.</text>
</comment>
<evidence type="ECO:0000256" key="3">
    <source>
        <dbReference type="ARBA" id="ARBA00035306"/>
    </source>
</evidence>
<dbReference type="PANTHER" id="PTHR21314">
    <property type="entry name" value="QUEUOSINE 5'-PHOSPHATE N-GLYCOSYLASE_HYDROLASE-RELATED"/>
    <property type="match status" value="1"/>
</dbReference>
<dbReference type="GO" id="GO:0016787">
    <property type="term" value="F:hydrolase activity"/>
    <property type="evidence" value="ECO:0007669"/>
    <property type="project" value="UniProtKB-KW"/>
</dbReference>
<reference evidence="7" key="1">
    <citation type="journal article" date="2024" name="Gigascience">
        <title>Chromosome-level genome of the poultry shaft louse Menopon gallinae provides insight into the host-switching and adaptive evolution of parasitic lice.</title>
        <authorList>
            <person name="Xu Y."/>
            <person name="Ma L."/>
            <person name="Liu S."/>
            <person name="Liang Y."/>
            <person name="Liu Q."/>
            <person name="He Z."/>
            <person name="Tian L."/>
            <person name="Duan Y."/>
            <person name="Cai W."/>
            <person name="Li H."/>
            <person name="Song F."/>
        </authorList>
    </citation>
    <scope>NUCLEOTIDE SEQUENCE</scope>
    <source>
        <strain evidence="7">Cailab_2023a</strain>
    </source>
</reference>
<evidence type="ECO:0000256" key="5">
    <source>
        <dbReference type="ARBA" id="ARBA00048204"/>
    </source>
</evidence>
<dbReference type="PANTHER" id="PTHR21314:SF0">
    <property type="entry name" value="QUEUOSINE 5'-PHOSPHATE N-GLYCOSYLASE_HYDROLASE"/>
    <property type="match status" value="1"/>
</dbReference>
<comment type="function">
    <text evidence="6">Catalyzes the hydrolysis of queuosine 5'-phosphate, releasing the nucleobase queuine (q). Is required for salvage of queuine from exogenous queuosine (Q) that is imported and then converted to queuosine 5'-phosphate intracellularly.</text>
</comment>
<dbReference type="EMBL" id="JARGDH010000001">
    <property type="protein sequence ID" value="KAL0279375.1"/>
    <property type="molecule type" value="Genomic_DNA"/>
</dbReference>
<keyword evidence="1 6" id="KW-0378">Hydrolase</keyword>
<evidence type="ECO:0000256" key="4">
    <source>
        <dbReference type="ARBA" id="ARBA00035393"/>
    </source>
</evidence>
<evidence type="ECO:0000256" key="1">
    <source>
        <dbReference type="ARBA" id="ARBA00022801"/>
    </source>
</evidence>
<gene>
    <name evidence="7" type="ORF">PYX00_000954</name>
</gene>
<dbReference type="EC" id="3.2.2.-" evidence="6"/>
<evidence type="ECO:0000313" key="7">
    <source>
        <dbReference type="EMBL" id="KAL0279375.1"/>
    </source>
</evidence>
<organism evidence="7">
    <name type="scientific">Menopon gallinae</name>
    <name type="common">poultry shaft louse</name>
    <dbReference type="NCBI Taxonomy" id="328185"/>
    <lineage>
        <taxon>Eukaryota</taxon>
        <taxon>Metazoa</taxon>
        <taxon>Ecdysozoa</taxon>
        <taxon>Arthropoda</taxon>
        <taxon>Hexapoda</taxon>
        <taxon>Insecta</taxon>
        <taxon>Pterygota</taxon>
        <taxon>Neoptera</taxon>
        <taxon>Paraneoptera</taxon>
        <taxon>Psocodea</taxon>
        <taxon>Troctomorpha</taxon>
        <taxon>Phthiraptera</taxon>
        <taxon>Amblycera</taxon>
        <taxon>Menoponidae</taxon>
        <taxon>Menopon</taxon>
    </lineage>
</organism>
<accession>A0AAW2IAZ4</accession>
<comment type="catalytic activity">
    <reaction evidence="5 6">
        <text>queuosine 5'-phosphate + H2O = queuine + D-ribose 5-phosphate</text>
        <dbReference type="Rhea" id="RHEA:75387"/>
        <dbReference type="ChEBI" id="CHEBI:15377"/>
        <dbReference type="ChEBI" id="CHEBI:17433"/>
        <dbReference type="ChEBI" id="CHEBI:78346"/>
        <dbReference type="ChEBI" id="CHEBI:194371"/>
    </reaction>
    <physiologicalReaction direction="left-to-right" evidence="5 6">
        <dbReference type="Rhea" id="RHEA:75388"/>
    </physiologicalReaction>
</comment>
<proteinExistence type="inferred from homology"/>